<accession>A0ABV7I0F9</accession>
<protein>
    <submittedName>
        <fullName evidence="1">Phage tail tube protein</fullName>
    </submittedName>
</protein>
<evidence type="ECO:0000313" key="2">
    <source>
        <dbReference type="Proteomes" id="UP001595647"/>
    </source>
</evidence>
<organism evidence="1 2">
    <name type="scientific">Ciceribacter thiooxidans</name>
    <dbReference type="NCBI Taxonomy" id="1969821"/>
    <lineage>
        <taxon>Bacteria</taxon>
        <taxon>Pseudomonadati</taxon>
        <taxon>Pseudomonadota</taxon>
        <taxon>Alphaproteobacteria</taxon>
        <taxon>Hyphomicrobiales</taxon>
        <taxon>Rhizobiaceae</taxon>
        <taxon>Ciceribacter</taxon>
    </lineage>
</organism>
<proteinExistence type="predicted"/>
<dbReference type="InterPro" id="IPR011855">
    <property type="entry name" value="Phgtail_TP901_1"/>
</dbReference>
<dbReference type="RefSeq" id="WP_182305393.1">
    <property type="nucleotide sequence ID" value="NZ_CP059896.1"/>
</dbReference>
<dbReference type="EMBL" id="JBHRTG010000007">
    <property type="protein sequence ID" value="MFC3163058.1"/>
    <property type="molecule type" value="Genomic_DNA"/>
</dbReference>
<sequence>MARATTENFHQMVVEIETNTPGVYSKICGLTSRGVNRTSNMSTSEVPDCDDESLPAAVERAVQSQEVTISGTGVWASQSHGTMIDWWYSGATKNIRIGHLNAAVGETEYETGPAYLVNLNNSAERGAKVTAEIDIQFDGLPTRTAKA</sequence>
<gene>
    <name evidence="1" type="ORF">ACFOHV_07175</name>
</gene>
<keyword evidence="2" id="KW-1185">Reference proteome</keyword>
<dbReference type="Pfam" id="PF06199">
    <property type="entry name" value="Phage_tail_2"/>
    <property type="match status" value="1"/>
</dbReference>
<name>A0ABV7I0F9_9HYPH</name>
<comment type="caution">
    <text evidence="1">The sequence shown here is derived from an EMBL/GenBank/DDBJ whole genome shotgun (WGS) entry which is preliminary data.</text>
</comment>
<evidence type="ECO:0000313" key="1">
    <source>
        <dbReference type="EMBL" id="MFC3163058.1"/>
    </source>
</evidence>
<dbReference type="Proteomes" id="UP001595647">
    <property type="component" value="Unassembled WGS sequence"/>
</dbReference>
<reference evidence="2" key="1">
    <citation type="journal article" date="2019" name="Int. J. Syst. Evol. Microbiol.">
        <title>The Global Catalogue of Microorganisms (GCM) 10K type strain sequencing project: providing services to taxonomists for standard genome sequencing and annotation.</title>
        <authorList>
            <consortium name="The Broad Institute Genomics Platform"/>
            <consortium name="The Broad Institute Genome Sequencing Center for Infectious Disease"/>
            <person name="Wu L."/>
            <person name="Ma J."/>
        </authorList>
    </citation>
    <scope>NUCLEOTIDE SEQUENCE [LARGE SCALE GENOMIC DNA]</scope>
    <source>
        <strain evidence="2">KCTC 52231</strain>
    </source>
</reference>